<proteinExistence type="predicted"/>
<protein>
    <submittedName>
        <fullName evidence="1">Uncharacterized protein</fullName>
    </submittedName>
</protein>
<evidence type="ECO:0000313" key="1">
    <source>
        <dbReference type="EMBL" id="MBX60438.1"/>
    </source>
</evidence>
<sequence>MKMNIRGKFPMIFRESMDCNSKLQDYGCSLRVS</sequence>
<name>A0A2P2Q0D2_RHIMU</name>
<dbReference type="EMBL" id="GGEC01079954">
    <property type="protein sequence ID" value="MBX60438.1"/>
    <property type="molecule type" value="Transcribed_RNA"/>
</dbReference>
<organism evidence="1">
    <name type="scientific">Rhizophora mucronata</name>
    <name type="common">Asiatic mangrove</name>
    <dbReference type="NCBI Taxonomy" id="61149"/>
    <lineage>
        <taxon>Eukaryota</taxon>
        <taxon>Viridiplantae</taxon>
        <taxon>Streptophyta</taxon>
        <taxon>Embryophyta</taxon>
        <taxon>Tracheophyta</taxon>
        <taxon>Spermatophyta</taxon>
        <taxon>Magnoliopsida</taxon>
        <taxon>eudicotyledons</taxon>
        <taxon>Gunneridae</taxon>
        <taxon>Pentapetalae</taxon>
        <taxon>rosids</taxon>
        <taxon>fabids</taxon>
        <taxon>Malpighiales</taxon>
        <taxon>Rhizophoraceae</taxon>
        <taxon>Rhizophora</taxon>
    </lineage>
</organism>
<dbReference type="AlphaFoldDB" id="A0A2P2Q0D2"/>
<reference evidence="1" key="1">
    <citation type="submission" date="2018-02" db="EMBL/GenBank/DDBJ databases">
        <title>Rhizophora mucronata_Transcriptome.</title>
        <authorList>
            <person name="Meera S.P."/>
            <person name="Sreeshan A."/>
            <person name="Augustine A."/>
        </authorList>
    </citation>
    <scope>NUCLEOTIDE SEQUENCE</scope>
    <source>
        <tissue evidence="1">Leaf</tissue>
    </source>
</reference>
<accession>A0A2P2Q0D2</accession>